<dbReference type="SUPFAM" id="SSF63748">
    <property type="entry name" value="Tudor/PWWP/MBT"/>
    <property type="match status" value="1"/>
</dbReference>
<protein>
    <recommendedName>
        <fullName evidence="1">PWWP domain-containing protein</fullName>
    </recommendedName>
</protein>
<dbReference type="SMART" id="SM00293">
    <property type="entry name" value="PWWP"/>
    <property type="match status" value="1"/>
</dbReference>
<accession>X2B526</accession>
<dbReference type="EnsemblMetazoa" id="CapteT49297">
    <property type="protein sequence ID" value="CapteP49297"/>
    <property type="gene ID" value="CapteG49297"/>
</dbReference>
<reference evidence="2" key="3">
    <citation type="submission" date="2015-06" db="UniProtKB">
        <authorList>
            <consortium name="EnsemblMetazoa"/>
        </authorList>
    </citation>
    <scope>IDENTIFICATION</scope>
</reference>
<dbReference type="CDD" id="cd05834">
    <property type="entry name" value="PWWP_HRP"/>
    <property type="match status" value="1"/>
</dbReference>
<name>X2B526_CAPTE</name>
<reference evidence="3" key="1">
    <citation type="submission" date="2012-12" db="EMBL/GenBank/DDBJ databases">
        <authorList>
            <person name="Hellsten U."/>
            <person name="Grimwood J."/>
            <person name="Chapman J.A."/>
            <person name="Shapiro H."/>
            <person name="Aerts A."/>
            <person name="Otillar R.P."/>
            <person name="Terry A.Y."/>
            <person name="Boore J.L."/>
            <person name="Simakov O."/>
            <person name="Marletaz F."/>
            <person name="Cho S.-J."/>
            <person name="Edsinger-Gonzales E."/>
            <person name="Havlak P."/>
            <person name="Kuo D.-H."/>
            <person name="Larsson T."/>
            <person name="Lv J."/>
            <person name="Arendt D."/>
            <person name="Savage R."/>
            <person name="Osoegawa K."/>
            <person name="de Jong P."/>
            <person name="Lindberg D.R."/>
            <person name="Seaver E.C."/>
            <person name="Weisblat D.A."/>
            <person name="Putnam N.H."/>
            <person name="Grigoriev I.V."/>
            <person name="Rokhsar D.S."/>
        </authorList>
    </citation>
    <scope>NUCLEOTIDE SEQUENCE</scope>
    <source>
        <strain evidence="3">I ESC-2004</strain>
    </source>
</reference>
<dbReference type="PANTHER" id="PTHR12550:SF70">
    <property type="entry name" value="JIL-1 ANCHORING AND STABILIZING PROTEIN, ISOFORM A"/>
    <property type="match status" value="1"/>
</dbReference>
<dbReference type="Gene3D" id="2.30.30.140">
    <property type="match status" value="1"/>
</dbReference>
<dbReference type="Proteomes" id="UP000014760">
    <property type="component" value="Unassembled WGS sequence"/>
</dbReference>
<reference evidence="3" key="2">
    <citation type="journal article" date="2013" name="Nature">
        <title>Insights into bilaterian evolution from three spiralian genomes.</title>
        <authorList>
            <person name="Simakov O."/>
            <person name="Marletaz F."/>
            <person name="Cho S.J."/>
            <person name="Edsinger-Gonzales E."/>
            <person name="Havlak P."/>
            <person name="Hellsten U."/>
            <person name="Kuo D.H."/>
            <person name="Larsson T."/>
            <person name="Lv J."/>
            <person name="Arendt D."/>
            <person name="Savage R."/>
            <person name="Osoegawa K."/>
            <person name="de Jong P."/>
            <person name="Grimwood J."/>
            <person name="Chapman J.A."/>
            <person name="Shapiro H."/>
            <person name="Aerts A."/>
            <person name="Otillar R.P."/>
            <person name="Terry A.Y."/>
            <person name="Boore J.L."/>
            <person name="Grigoriev I.V."/>
            <person name="Lindberg D.R."/>
            <person name="Seaver E.C."/>
            <person name="Weisblat D.A."/>
            <person name="Putnam N.H."/>
            <person name="Rokhsar D.S."/>
        </authorList>
    </citation>
    <scope>NUCLEOTIDE SEQUENCE</scope>
    <source>
        <strain evidence="3">I ESC-2004</strain>
    </source>
</reference>
<dbReference type="EMBL" id="AMQN01000166">
    <property type="status" value="NOT_ANNOTATED_CDS"/>
    <property type="molecule type" value="Genomic_DNA"/>
</dbReference>
<dbReference type="PANTHER" id="PTHR12550">
    <property type="entry name" value="HEPATOMA-DERIVED GROWTH FACTOR-RELATED"/>
    <property type="match status" value="1"/>
</dbReference>
<organism evidence="2 3">
    <name type="scientific">Capitella teleta</name>
    <name type="common">Polychaete worm</name>
    <dbReference type="NCBI Taxonomy" id="283909"/>
    <lineage>
        <taxon>Eukaryota</taxon>
        <taxon>Metazoa</taxon>
        <taxon>Spiralia</taxon>
        <taxon>Lophotrochozoa</taxon>
        <taxon>Annelida</taxon>
        <taxon>Polychaeta</taxon>
        <taxon>Sedentaria</taxon>
        <taxon>Scolecida</taxon>
        <taxon>Capitellidae</taxon>
        <taxon>Capitella</taxon>
    </lineage>
</organism>
<evidence type="ECO:0000259" key="1">
    <source>
        <dbReference type="PROSITE" id="PS50812"/>
    </source>
</evidence>
<dbReference type="OMA" id="HWIDDIA"/>
<dbReference type="OrthoDB" id="62853at2759"/>
<feature type="domain" description="PWWP" evidence="1">
    <location>
        <begin position="3"/>
        <end position="59"/>
    </location>
</feature>
<dbReference type="HOGENOM" id="CLU_090867_2_0_1"/>
<dbReference type="Pfam" id="PF00855">
    <property type="entry name" value="PWWP"/>
    <property type="match status" value="1"/>
</dbReference>
<evidence type="ECO:0000313" key="3">
    <source>
        <dbReference type="Proteomes" id="UP000014760"/>
    </source>
</evidence>
<keyword evidence="3" id="KW-1185">Reference proteome</keyword>
<dbReference type="FunFam" id="2.30.30.140:FF:000017">
    <property type="entry name" value="hepatoma-derived growth factor isoform X1"/>
    <property type="match status" value="1"/>
</dbReference>
<dbReference type="PROSITE" id="PS50812">
    <property type="entry name" value="PWWP"/>
    <property type="match status" value="1"/>
</dbReference>
<dbReference type="InterPro" id="IPR000313">
    <property type="entry name" value="PWWP_dom"/>
</dbReference>
<evidence type="ECO:0000313" key="2">
    <source>
        <dbReference type="EnsemblMetazoa" id="CapteP49297"/>
    </source>
</evidence>
<sequence>YVPGDLCFAKMKGHPHWPARIDHPPEGTVSTKNRLHIFFFGTHETAIMQPKDLFPYEKFKNKYGKPGNKRHGFADGLWEIENNPRVKFGG</sequence>
<dbReference type="AlphaFoldDB" id="X2B526"/>
<proteinExistence type="predicted"/>